<dbReference type="Proteomes" id="UP000824881">
    <property type="component" value="Unassembled WGS sequence"/>
</dbReference>
<proteinExistence type="predicted"/>
<protein>
    <submittedName>
        <fullName evidence="1">Uncharacterized protein</fullName>
    </submittedName>
</protein>
<reference evidence="1 2" key="1">
    <citation type="journal article" date="2021" name="Appl. Environ. Microbiol.">
        <title>Genetic linkage and physical mapping for an oyster mushroom Pleurotus cornucopiae and QTL analysis for the trait cap color.</title>
        <authorList>
            <person name="Zhang Y."/>
            <person name="Gao W."/>
            <person name="Sonnenberg A."/>
            <person name="Chen Q."/>
            <person name="Zhang J."/>
            <person name="Huang C."/>
        </authorList>
    </citation>
    <scope>NUCLEOTIDE SEQUENCE [LARGE SCALE GENOMIC DNA]</scope>
    <source>
        <strain evidence="1">CCMSSC00406</strain>
    </source>
</reference>
<accession>A0ACB7IKC7</accession>
<evidence type="ECO:0000313" key="1">
    <source>
        <dbReference type="EMBL" id="KAG9218648.1"/>
    </source>
</evidence>
<dbReference type="EMBL" id="WQMT02000009">
    <property type="protein sequence ID" value="KAG9218648.1"/>
    <property type="molecule type" value="Genomic_DNA"/>
</dbReference>
<evidence type="ECO:0000313" key="2">
    <source>
        <dbReference type="Proteomes" id="UP000824881"/>
    </source>
</evidence>
<comment type="caution">
    <text evidence="1">The sequence shown here is derived from an EMBL/GenBank/DDBJ whole genome shotgun (WGS) entry which is preliminary data.</text>
</comment>
<organism evidence="1 2">
    <name type="scientific">Pleurotus cornucopiae</name>
    <name type="common">Cornucopia mushroom</name>
    <dbReference type="NCBI Taxonomy" id="5321"/>
    <lineage>
        <taxon>Eukaryota</taxon>
        <taxon>Fungi</taxon>
        <taxon>Dikarya</taxon>
        <taxon>Basidiomycota</taxon>
        <taxon>Agaricomycotina</taxon>
        <taxon>Agaricomycetes</taxon>
        <taxon>Agaricomycetidae</taxon>
        <taxon>Agaricales</taxon>
        <taxon>Pleurotineae</taxon>
        <taxon>Pleurotaceae</taxon>
        <taxon>Pleurotus</taxon>
    </lineage>
</organism>
<gene>
    <name evidence="1" type="ORF">CCMSSC00406_0001238</name>
</gene>
<name>A0ACB7IKC7_PLECO</name>
<keyword evidence="2" id="KW-1185">Reference proteome</keyword>
<sequence>MSHCDDCFKGVKHEGTPEGQWVKINGVDSYVGTPKGDYSKEKVVLFLSDVFGAQLVNNQLLVDAFARYGFKTVMPDLFEGDPVPVEVMDGKGTWNRDEWMPKHTFEVTRPIVDKILAAFKEQGIVSIGATGYCYGARLAFDLAFEDLIKVVAVSHPSRLQVPEDLERYASTAKAPLLINSCTVDQQFPPESSAKADEILGDGKFAPGYKRTYYEGLHHGFAVRGDMSNPQAKAGDPWLIPFSAFFFRFGKSIILITRVMFPYGHPLQMAPRRNGWHEQHYAPRLEPRHEERYMSYEYEYRRPNVYQNSYPQPPNRYSAPGMMPHVSSGNHVSGHYLPQRSLTPYPERGRSEPPHYPPNPTSNYSDHARHYPEPSYGRGYSEGSEHRRRHENDPYSQYGGPHDHRRPIMPTPQRRGGSWVGDQPPLDARLRSTMIPDEHRASRSRAHSPMYEDAEWDMQQHQRQKLERIGEVVDVEDHYPGPGHGRAPLIKGEWPEERYRHGHEEDSGYGSDEGESLVDDEWEGPDEALHHATPHRSPWPRKGDYGQPYEPGAPQEYYQRPSQWSQPNSMKFRGGWQR</sequence>